<dbReference type="STRING" id="59733.SAMN05421769_0422"/>
<protein>
    <submittedName>
        <fullName evidence="1">Uncharacterized protein</fullName>
    </submittedName>
</protein>
<reference evidence="2" key="1">
    <citation type="submission" date="2016-12" db="EMBL/GenBank/DDBJ databases">
        <authorList>
            <person name="Varghese N."/>
            <person name="Submissions S."/>
        </authorList>
    </citation>
    <scope>NUCLEOTIDE SEQUENCE [LARGE SCALE GENOMIC DNA]</scope>
    <source>
        <strain evidence="2">DSM 16779</strain>
    </source>
</reference>
<dbReference type="EMBL" id="FSRQ01000001">
    <property type="protein sequence ID" value="SIN82988.1"/>
    <property type="molecule type" value="Genomic_DNA"/>
</dbReference>
<name>A0A1N6EJ01_9FLAO</name>
<dbReference type="Proteomes" id="UP000184782">
    <property type="component" value="Unassembled WGS sequence"/>
</dbReference>
<dbReference type="AlphaFoldDB" id="A0A1N6EJ01"/>
<dbReference type="RefSeq" id="WP_074228329.1">
    <property type="nucleotide sequence ID" value="NZ_FSRQ01000001.1"/>
</dbReference>
<proteinExistence type="predicted"/>
<sequence>MKTQNPSKYPVFEADQVLSQKHLNRAISYLEEQDRLTRVGGIGIGIVCGLEISHPHPNQITISCGTAITSLGYQINWEEKTFSYYHPIELSADFLAPKFIDGEYLDLTLPHAKKYEPLKNSIELLPNNTLEVDRIAIPNNFFKDKIVILLLETLLIDEKNCVTTNCDDKGKRIEFKIRPLLVSINDLNSYLFAEYPKAVNFEKISLPRYNVPNHQLITGLDVLNEFKKNLSDSIINNISEKISLAYKSYKSIISNTVDFNVLNNPKTALETVINTYKNSINVQYLWDWMSDISSAYNEIIEFNEQNPSLCCVDETMFPFHIVLGKVDDNDINYRTPFFSTQYSSLKNNQKRKELSLLFERLVHLIKFWKVQNNGIKVTPSIYGDVPLSKKSIPYYYDQILELNRKWNPKKTGKNKNNEIHSYHSEIANYTNLDVVKKPLLYDIEKFNFFTIEGHLGKKYTDVVEELNIMKNSYNLPFKITALNATDFVGKVLDISKFQGRWDDLETDYDLARKRLYNITEFVVNWITNNKATIVNQNLLGAESIDNLKNILSQIKNLLPNDLKDFLPNFVSFNQVFKQLNQTFLIHRWCIQFTKPQLTTTAEDLIDRFDDINELFLEDPFAVIYEETQIRWQRIYKDIFFSTFIQKHPGIEHKAGVTKGGTFILVYVDSTIFKTVKPLLPYTQILTLLTNYQNNFTQIPVSIKQEIEASINFKDYTTQIITPPIEELDKCKQETENIKANILKLADFNMSPTYTKEMKSYLLGNLSYAMQFQVSTATDIPNQQLVIADFFLPYLCCGEGNTIEIKIEKSEPLSIAMKTLKYCNTDDKEYEVVIKGKSGGTFSGTAKDAIVQKSNKYFLKPNHASVKKAGKYTLQYESEGELSNTLEIEISEPKEISNWSTVRNSRDITAFEFINSNQEDTGEYEIDFGDKSEKIITDKKLVRHAFPFNEKVKSFTVNIKQLGGICQNTQKIIVKIGDFNNPDFNSNDFDTQNNNPIKP</sequence>
<organism evidence="1 2">
    <name type="scientific">Chryseobacterium scophthalmum</name>
    <dbReference type="NCBI Taxonomy" id="59733"/>
    <lineage>
        <taxon>Bacteria</taxon>
        <taxon>Pseudomonadati</taxon>
        <taxon>Bacteroidota</taxon>
        <taxon>Flavobacteriia</taxon>
        <taxon>Flavobacteriales</taxon>
        <taxon>Weeksellaceae</taxon>
        <taxon>Chryseobacterium group</taxon>
        <taxon>Chryseobacterium</taxon>
    </lineage>
</organism>
<dbReference type="OrthoDB" id="596204at2"/>
<evidence type="ECO:0000313" key="1">
    <source>
        <dbReference type="EMBL" id="SIN82988.1"/>
    </source>
</evidence>
<gene>
    <name evidence="1" type="ORF">SAMN05421769_0422</name>
</gene>
<accession>A0A1N6EJ01</accession>
<keyword evidence="2" id="KW-1185">Reference proteome</keyword>
<evidence type="ECO:0000313" key="2">
    <source>
        <dbReference type="Proteomes" id="UP000184782"/>
    </source>
</evidence>